<protein>
    <recommendedName>
        <fullName evidence="2">CUE domain-containing protein</fullName>
    </recommendedName>
</protein>
<dbReference type="EMBL" id="BNCO01000010">
    <property type="protein sequence ID" value="GIL51207.1"/>
    <property type="molecule type" value="Genomic_DNA"/>
</dbReference>
<feature type="region of interest" description="Disordered" evidence="1">
    <location>
        <begin position="644"/>
        <end position="663"/>
    </location>
</feature>
<reference evidence="3" key="1">
    <citation type="journal article" date="2021" name="Proc. Natl. Acad. Sci. U.S.A.">
        <title>Three genomes in the algal genus Volvox reveal the fate of a haploid sex-determining region after a transition to homothallism.</title>
        <authorList>
            <person name="Yamamoto K."/>
            <person name="Hamaji T."/>
            <person name="Kawai-Toyooka H."/>
            <person name="Matsuzaki R."/>
            <person name="Takahashi F."/>
            <person name="Nishimura Y."/>
            <person name="Kawachi M."/>
            <person name="Noguchi H."/>
            <person name="Minakuchi Y."/>
            <person name="Umen J.G."/>
            <person name="Toyoda A."/>
            <person name="Nozaki H."/>
        </authorList>
    </citation>
    <scope>NUCLEOTIDE SEQUENCE</scope>
    <source>
        <strain evidence="3">NIES-3780</strain>
    </source>
</reference>
<feature type="compositionally biased region" description="Low complexity" evidence="1">
    <location>
        <begin position="645"/>
        <end position="654"/>
    </location>
</feature>
<dbReference type="InterPro" id="IPR041800">
    <property type="entry name" value="ASCC2_CUE"/>
</dbReference>
<organism evidence="3 4">
    <name type="scientific">Volvox africanus</name>
    <dbReference type="NCBI Taxonomy" id="51714"/>
    <lineage>
        <taxon>Eukaryota</taxon>
        <taxon>Viridiplantae</taxon>
        <taxon>Chlorophyta</taxon>
        <taxon>core chlorophytes</taxon>
        <taxon>Chlorophyceae</taxon>
        <taxon>CS clade</taxon>
        <taxon>Chlamydomonadales</taxon>
        <taxon>Volvocaceae</taxon>
        <taxon>Volvox</taxon>
    </lineage>
</organism>
<accession>A0A8J4EXK0</accession>
<feature type="compositionally biased region" description="Gly residues" evidence="1">
    <location>
        <begin position="775"/>
        <end position="797"/>
    </location>
</feature>
<evidence type="ECO:0000313" key="4">
    <source>
        <dbReference type="Proteomes" id="UP000747399"/>
    </source>
</evidence>
<feature type="region of interest" description="Disordered" evidence="1">
    <location>
        <begin position="672"/>
        <end position="738"/>
    </location>
</feature>
<feature type="region of interest" description="Disordered" evidence="1">
    <location>
        <begin position="270"/>
        <end position="299"/>
    </location>
</feature>
<gene>
    <name evidence="3" type="ORF">Vafri_7281</name>
</gene>
<dbReference type="CDD" id="cd14364">
    <property type="entry name" value="CUE_ASCC2"/>
    <property type="match status" value="1"/>
</dbReference>
<sequence>MSASPSKQATIPIGGQYLPFVPKDNQTWQADEVIRSINDDLAHLLSLPTEDFWSIVGKDESLHVCLDTYLRYKRRVYDDLREEVEGASATSQQLARRVFMVLLRMVTTCERDPGAPKREEQAQMVYNLWLLDIPKLMDVAVLYGAHNPELTRKFLSQVFDLQPRYSDDLAALAPLLVGNLAEVVGRCMAVGDRALKSGPAAAAAHVKELRDAMDYLRDAILTLTAFVACYSPAATALLQPDHGALLCTLASAHDRLLPLLARVFSQPTAQLPKQQSGKGGSAEQGAAAAGSGNGGNDTQGKLSQVAAGLRRLGYLLLLSNSCRTVPQGGRRENKSVQQVSEVRGNELMSLLMAVSSAGVAGGDGGRDEGNSGAAGGFLGLINRESHLDSQIASAILEGTLALDDAQFDYLLALTGGDPRVMDRVRNQHRQMGPSSVSSPSIGGGPGAKPGPSGSAGAGPSGSGAGTSDPAAAARRASLISQIKDLLPDFGDGFLAACLEAMDMDPEKVINALLEDKVPPHLAKMDRKLATWGGPVAQAGAGPSSSEMAAGSSGALAAMSSWNSLVGLASTSISSAAAGSTAKGASSSGAGFWRTAAGGGGGSGSLHRGTLKVLDRVDKEVRSLTSRLGDELQWEYDDEYDDSFDDLAAGGADGVADAEGDDDESAMVRPIAAPRGAGAATGTSRLGPPGRSALDASTGYNDESNRRIASSRADAGTAASGSSGAGARGTGKPPANAPVSTGAAAAAAAAAAAGIHLNGAPRRAPTMIGPATSSAGGRGGGAGAGPAGGRGGRGGRSGSGERLWVLDGKIYNYAKEGAQMVNSQQEADAVLDAARQAAQAIYGLGPGGNKGLLRQQQQQQQAGDGGDSSEDE</sequence>
<feature type="non-terminal residue" evidence="3">
    <location>
        <position position="871"/>
    </location>
</feature>
<feature type="compositionally biased region" description="Gly residues" evidence="1">
    <location>
        <begin position="441"/>
        <end position="464"/>
    </location>
</feature>
<feature type="compositionally biased region" description="Low complexity" evidence="1">
    <location>
        <begin position="709"/>
        <end position="721"/>
    </location>
</feature>
<evidence type="ECO:0000313" key="3">
    <source>
        <dbReference type="EMBL" id="GIL51207.1"/>
    </source>
</evidence>
<dbReference type="PANTHER" id="PTHR21494">
    <property type="entry name" value="ACTIVATING SIGNAL COINTEGRATOR 1 COMPLEX SUBUNIT 2 ASC-1 COMPLEX SUBUNIT P100"/>
    <property type="match status" value="1"/>
</dbReference>
<feature type="region of interest" description="Disordered" evidence="1">
    <location>
        <begin position="759"/>
        <end position="800"/>
    </location>
</feature>
<feature type="region of interest" description="Disordered" evidence="1">
    <location>
        <begin position="843"/>
        <end position="871"/>
    </location>
</feature>
<dbReference type="SUPFAM" id="SSF46934">
    <property type="entry name" value="UBA-like"/>
    <property type="match status" value="1"/>
</dbReference>
<feature type="region of interest" description="Disordered" evidence="1">
    <location>
        <begin position="428"/>
        <end position="469"/>
    </location>
</feature>
<feature type="domain" description="CUE" evidence="2">
    <location>
        <begin position="474"/>
        <end position="517"/>
    </location>
</feature>
<dbReference type="PROSITE" id="PS51140">
    <property type="entry name" value="CUE"/>
    <property type="match status" value="1"/>
</dbReference>
<keyword evidence="4" id="KW-1185">Reference proteome</keyword>
<dbReference type="InterPro" id="IPR003892">
    <property type="entry name" value="CUE"/>
</dbReference>
<dbReference type="InterPro" id="IPR009060">
    <property type="entry name" value="UBA-like_sf"/>
</dbReference>
<dbReference type="Pfam" id="PF02845">
    <property type="entry name" value="CUE"/>
    <property type="match status" value="1"/>
</dbReference>
<dbReference type="Proteomes" id="UP000747399">
    <property type="component" value="Unassembled WGS sequence"/>
</dbReference>
<dbReference type="AlphaFoldDB" id="A0A8J4EXK0"/>
<evidence type="ECO:0000256" key="1">
    <source>
        <dbReference type="SAM" id="MobiDB-lite"/>
    </source>
</evidence>
<comment type="caution">
    <text evidence="3">The sequence shown here is derived from an EMBL/GenBank/DDBJ whole genome shotgun (WGS) entry which is preliminary data.</text>
</comment>
<dbReference type="SMART" id="SM00546">
    <property type="entry name" value="CUE"/>
    <property type="match status" value="1"/>
</dbReference>
<name>A0A8J4EXK0_9CHLO</name>
<dbReference type="GO" id="GO:0043130">
    <property type="term" value="F:ubiquitin binding"/>
    <property type="evidence" value="ECO:0007669"/>
    <property type="project" value="InterPro"/>
</dbReference>
<evidence type="ECO:0000259" key="2">
    <source>
        <dbReference type="PROSITE" id="PS51140"/>
    </source>
</evidence>
<feature type="compositionally biased region" description="Low complexity" evidence="1">
    <location>
        <begin position="672"/>
        <end position="682"/>
    </location>
</feature>
<proteinExistence type="predicted"/>
<dbReference type="PANTHER" id="PTHR21494:SF0">
    <property type="entry name" value="ACTIVATING SIGNAL COINTEGRATOR 1 COMPLEX SUBUNIT 2"/>
    <property type="match status" value="1"/>
</dbReference>
<dbReference type="Gene3D" id="1.10.8.10">
    <property type="entry name" value="DNA helicase RuvA subunit, C-terminal domain"/>
    <property type="match status" value="1"/>
</dbReference>
<dbReference type="InterPro" id="IPR052586">
    <property type="entry name" value="ASCC2"/>
</dbReference>